<sequence length="368" mass="39299">MKIILPSEHNSNGQPAVIKVIGVGGGGSNAVNRMVDAGVGGVDFIAINTDAQVLMRSKAPTKVQIGEKMTKGLGVGGNPALGKKAAEENTEYIREIVKGADMVIVTAGMGGGTGTGAAPIVAQIAKEEGILTVGVVTTPFDHEAEIRITQAKEGVDNIKEQTDALIVIPNERVFTSNLVKEDTPMYLMFQFIDDVLRKCIQAITDIITIPGEINMDFADVRTVIANAGSMLVGIGESNGDDYENAINGAISDPLLDNYNILEAEKAIINITSNSNYSARKAKEIFNAIKEKFNMKGHIYSGQTYDNRLDGKIKITVIAAGFKHAAVQKRGLGQASLFDDSQPAAQPASSSQPDWSKPAYLHWKNRKLG</sequence>
<dbReference type="PROSITE" id="PS01135">
    <property type="entry name" value="FTSZ_2"/>
    <property type="match status" value="1"/>
</dbReference>
<dbReference type="InterPro" id="IPR024757">
    <property type="entry name" value="FtsZ_C"/>
</dbReference>
<dbReference type="GO" id="GO:0032153">
    <property type="term" value="C:cell division site"/>
    <property type="evidence" value="ECO:0007669"/>
    <property type="project" value="UniProtKB-UniRule"/>
</dbReference>
<gene>
    <name evidence="4 10" type="primary">ftsZ</name>
    <name evidence="10" type="ORF">Epro_0922</name>
</gene>
<dbReference type="CDD" id="cd02201">
    <property type="entry name" value="FtsZ_type1"/>
    <property type="match status" value="1"/>
</dbReference>
<accession>A0A0G3WHY9</accession>
<evidence type="ECO:0000256" key="5">
    <source>
        <dbReference type="NCBIfam" id="TIGR00065"/>
    </source>
</evidence>
<evidence type="ECO:0000259" key="9">
    <source>
        <dbReference type="SMART" id="SM00865"/>
    </source>
</evidence>
<feature type="binding site" evidence="4">
    <location>
        <begin position="112"/>
        <end position="114"/>
    </location>
    <ligand>
        <name>GTP</name>
        <dbReference type="ChEBI" id="CHEBI:37565"/>
    </ligand>
</feature>
<evidence type="ECO:0000256" key="2">
    <source>
        <dbReference type="ARBA" id="ARBA00022741"/>
    </source>
</evidence>
<dbReference type="InterPro" id="IPR000158">
    <property type="entry name" value="Cell_div_FtsZ"/>
</dbReference>
<feature type="domain" description="Tubulin/FtsZ GTPase" evidence="8">
    <location>
        <begin position="17"/>
        <end position="211"/>
    </location>
</feature>
<dbReference type="GO" id="GO:0005525">
    <property type="term" value="F:GTP binding"/>
    <property type="evidence" value="ECO:0007669"/>
    <property type="project" value="UniProtKB-UniRule"/>
</dbReference>
<dbReference type="PANTHER" id="PTHR30314:SF3">
    <property type="entry name" value="MITOCHONDRIAL DIVISION PROTEIN FSZA"/>
    <property type="match status" value="1"/>
</dbReference>
<evidence type="ECO:0000256" key="7">
    <source>
        <dbReference type="SAM" id="MobiDB-lite"/>
    </source>
</evidence>
<dbReference type="Gene3D" id="3.40.50.1440">
    <property type="entry name" value="Tubulin/FtsZ, GTPase domain"/>
    <property type="match status" value="1"/>
</dbReference>
<reference evidence="10 11" key="1">
    <citation type="submission" date="2014-09" db="EMBL/GenBank/DDBJ databases">
        <title>Complete genome sequence of Endomicrobium proavitum.</title>
        <authorList>
            <person name="Zheng H."/>
        </authorList>
    </citation>
    <scope>NUCLEOTIDE SEQUENCE [LARGE SCALE GENOMIC DNA]</scope>
    <source>
        <strain evidence="10 11">Rsa215</strain>
    </source>
</reference>
<dbReference type="GO" id="GO:0000917">
    <property type="term" value="P:division septum assembly"/>
    <property type="evidence" value="ECO:0007669"/>
    <property type="project" value="UniProtKB-KW"/>
</dbReference>
<evidence type="ECO:0000313" key="11">
    <source>
        <dbReference type="Proteomes" id="UP000035337"/>
    </source>
</evidence>
<feature type="binding site" evidence="4">
    <location>
        <begin position="25"/>
        <end position="29"/>
    </location>
    <ligand>
        <name>GTP</name>
        <dbReference type="ChEBI" id="CHEBI:37565"/>
    </ligand>
</feature>
<feature type="binding site" evidence="4">
    <location>
        <position position="143"/>
    </location>
    <ligand>
        <name>GTP</name>
        <dbReference type="ChEBI" id="CHEBI:37565"/>
    </ligand>
</feature>
<keyword evidence="4 6" id="KW-0131">Cell cycle</keyword>
<proteinExistence type="inferred from homology"/>
<evidence type="ECO:0000256" key="6">
    <source>
        <dbReference type="RuleBase" id="RU000631"/>
    </source>
</evidence>
<dbReference type="GO" id="GO:0043093">
    <property type="term" value="P:FtsZ-dependent cytokinesis"/>
    <property type="evidence" value="ECO:0007669"/>
    <property type="project" value="UniProtKB-UniRule"/>
</dbReference>
<dbReference type="InterPro" id="IPR008280">
    <property type="entry name" value="Tub_FtsZ_C"/>
</dbReference>
<keyword evidence="4 6" id="KW-0132">Cell division</keyword>
<dbReference type="AlphaFoldDB" id="A0A0G3WHY9"/>
<dbReference type="GO" id="GO:0051258">
    <property type="term" value="P:protein polymerization"/>
    <property type="evidence" value="ECO:0007669"/>
    <property type="project" value="UniProtKB-UniRule"/>
</dbReference>
<dbReference type="InterPro" id="IPR018316">
    <property type="entry name" value="Tubulin/FtsZ_2-layer-sand-dom"/>
</dbReference>
<dbReference type="InterPro" id="IPR020805">
    <property type="entry name" value="Cell_div_FtsZ_CS"/>
</dbReference>
<dbReference type="KEGG" id="epo:Epro_0922"/>
<dbReference type="NCBIfam" id="TIGR00065">
    <property type="entry name" value="ftsZ"/>
    <property type="match status" value="1"/>
</dbReference>
<feature type="domain" description="Tubulin/FtsZ 2-layer sandwich" evidence="9">
    <location>
        <begin position="213"/>
        <end position="330"/>
    </location>
</feature>
<evidence type="ECO:0000256" key="3">
    <source>
        <dbReference type="ARBA" id="ARBA00023134"/>
    </source>
</evidence>
<evidence type="ECO:0000259" key="8">
    <source>
        <dbReference type="SMART" id="SM00864"/>
    </source>
</evidence>
<dbReference type="InterPro" id="IPR003008">
    <property type="entry name" value="Tubulin_FtsZ_GTPase"/>
</dbReference>
<dbReference type="FunFam" id="3.40.50.1440:FF:000001">
    <property type="entry name" value="Cell division protein FtsZ"/>
    <property type="match status" value="1"/>
</dbReference>
<keyword evidence="11" id="KW-1185">Reference proteome</keyword>
<dbReference type="Pfam" id="PF00091">
    <property type="entry name" value="Tubulin"/>
    <property type="match status" value="1"/>
</dbReference>
<dbReference type="Pfam" id="PF12327">
    <property type="entry name" value="FtsZ_C"/>
    <property type="match status" value="1"/>
</dbReference>
<keyword evidence="3 4" id="KW-0342">GTP-binding</keyword>
<dbReference type="SUPFAM" id="SSF52490">
    <property type="entry name" value="Tubulin nucleotide-binding domain-like"/>
    <property type="match status" value="1"/>
</dbReference>
<dbReference type="SMART" id="SM00864">
    <property type="entry name" value="Tubulin"/>
    <property type="match status" value="1"/>
</dbReference>
<dbReference type="GO" id="GO:0003924">
    <property type="term" value="F:GTPase activity"/>
    <property type="evidence" value="ECO:0007669"/>
    <property type="project" value="UniProtKB-UniRule"/>
</dbReference>
<comment type="similarity">
    <text evidence="1 4 6">Belongs to the FtsZ family.</text>
</comment>
<evidence type="ECO:0000256" key="1">
    <source>
        <dbReference type="ARBA" id="ARBA00009690"/>
    </source>
</evidence>
<evidence type="ECO:0000256" key="4">
    <source>
        <dbReference type="HAMAP-Rule" id="MF_00909"/>
    </source>
</evidence>
<dbReference type="PANTHER" id="PTHR30314">
    <property type="entry name" value="CELL DIVISION PROTEIN FTSZ-RELATED"/>
    <property type="match status" value="1"/>
</dbReference>
<protein>
    <recommendedName>
        <fullName evidence="4 5">Cell division protein FtsZ</fullName>
    </recommendedName>
</protein>
<dbReference type="PRINTS" id="PR00423">
    <property type="entry name" value="CELLDVISFTSZ"/>
</dbReference>
<dbReference type="InterPro" id="IPR045061">
    <property type="entry name" value="FtsZ/CetZ"/>
</dbReference>
<dbReference type="SUPFAM" id="SSF55307">
    <property type="entry name" value="Tubulin C-terminal domain-like"/>
    <property type="match status" value="1"/>
</dbReference>
<dbReference type="OrthoDB" id="9813375at2"/>
<dbReference type="STRING" id="1408281.Epro_0922"/>
<dbReference type="HAMAP" id="MF_00909">
    <property type="entry name" value="FtsZ"/>
    <property type="match status" value="1"/>
</dbReference>
<dbReference type="EMBL" id="CP009498">
    <property type="protein sequence ID" value="AKL98301.1"/>
    <property type="molecule type" value="Genomic_DNA"/>
</dbReference>
<keyword evidence="4" id="KW-0963">Cytoplasm</keyword>
<dbReference type="InterPro" id="IPR036525">
    <property type="entry name" value="Tubulin/FtsZ_GTPase_sf"/>
</dbReference>
<keyword evidence="4 6" id="KW-0717">Septation</keyword>
<evidence type="ECO:0000313" key="10">
    <source>
        <dbReference type="EMBL" id="AKL98301.1"/>
    </source>
</evidence>
<organism evidence="10 11">
    <name type="scientific">Endomicrobium proavitum</name>
    <dbReference type="NCBI Taxonomy" id="1408281"/>
    <lineage>
        <taxon>Bacteria</taxon>
        <taxon>Pseudomonadati</taxon>
        <taxon>Elusimicrobiota</taxon>
        <taxon>Endomicrobiia</taxon>
        <taxon>Endomicrobiales</taxon>
        <taxon>Endomicrobiaceae</taxon>
        <taxon>Endomicrobium</taxon>
    </lineage>
</organism>
<feature type="binding site" evidence="4">
    <location>
        <position position="193"/>
    </location>
    <ligand>
        <name>GTP</name>
        <dbReference type="ChEBI" id="CHEBI:37565"/>
    </ligand>
</feature>
<comment type="subcellular location">
    <subcellularLocation>
        <location evidence="4">Cytoplasm</location>
    </subcellularLocation>
    <text evidence="4">Assembles at midcell at the inner surface of the cytoplasmic membrane.</text>
</comment>
<dbReference type="RefSeq" id="WP_052570855.1">
    <property type="nucleotide sequence ID" value="NZ_CP009498.1"/>
</dbReference>
<dbReference type="GO" id="GO:0005737">
    <property type="term" value="C:cytoplasm"/>
    <property type="evidence" value="ECO:0007669"/>
    <property type="project" value="UniProtKB-SubCell"/>
</dbReference>
<comment type="subunit">
    <text evidence="4">Homodimer. Polymerizes to form a dynamic ring structure in a strictly GTP-dependent manner. Interacts directly with several other division proteins.</text>
</comment>
<feature type="binding site" evidence="4">
    <location>
        <position position="147"/>
    </location>
    <ligand>
        <name>GTP</name>
        <dbReference type="ChEBI" id="CHEBI:37565"/>
    </ligand>
</feature>
<keyword evidence="2 4" id="KW-0547">Nucleotide-binding</keyword>
<feature type="compositionally biased region" description="Low complexity" evidence="7">
    <location>
        <begin position="338"/>
        <end position="353"/>
    </location>
</feature>
<dbReference type="PATRIC" id="fig|1408281.3.peg.947"/>
<comment type="function">
    <text evidence="4 6">Essential cell division protein that forms a contractile ring structure (Z ring) at the future cell division site. The regulation of the ring assembly controls the timing and the location of cell division. One of the functions of the FtsZ ring is to recruit other cell division proteins to the septum to produce a new cell wall between the dividing cells. Binds GTP and shows GTPase activity.</text>
</comment>
<dbReference type="PROSITE" id="PS01134">
    <property type="entry name" value="FTSZ_1"/>
    <property type="match status" value="1"/>
</dbReference>
<name>A0A0G3WHY9_9BACT</name>
<dbReference type="SMART" id="SM00865">
    <property type="entry name" value="Tubulin_C"/>
    <property type="match status" value="1"/>
</dbReference>
<dbReference type="Proteomes" id="UP000035337">
    <property type="component" value="Chromosome"/>
</dbReference>
<feature type="region of interest" description="Disordered" evidence="7">
    <location>
        <begin position="337"/>
        <end position="368"/>
    </location>
</feature>